<dbReference type="KEGG" id="soe:110790438"/>
<protein>
    <submittedName>
        <fullName evidence="3">5'-adenylylsulfate reductase-like 7</fullName>
    </submittedName>
</protein>
<dbReference type="SUPFAM" id="SSF52833">
    <property type="entry name" value="Thioredoxin-like"/>
    <property type="match status" value="1"/>
</dbReference>
<reference evidence="2" key="1">
    <citation type="journal article" date="2021" name="Nat. Commun.">
        <title>Genomic analyses provide insights into spinach domestication and the genetic basis of agronomic traits.</title>
        <authorList>
            <person name="Cai X."/>
            <person name="Sun X."/>
            <person name="Xu C."/>
            <person name="Sun H."/>
            <person name="Wang X."/>
            <person name="Ge C."/>
            <person name="Zhang Z."/>
            <person name="Wang Q."/>
            <person name="Fei Z."/>
            <person name="Jiao C."/>
            <person name="Wang Q."/>
        </authorList>
    </citation>
    <scope>NUCLEOTIDE SEQUENCE [LARGE SCALE GENOMIC DNA]</scope>
    <source>
        <strain evidence="2">cv. Varoflay</strain>
    </source>
</reference>
<accession>A0A9R0JY65</accession>
<feature type="chain" id="PRO_5040228995" evidence="1">
    <location>
        <begin position="26"/>
        <end position="300"/>
    </location>
</feature>
<dbReference type="InterPro" id="IPR036249">
    <property type="entry name" value="Thioredoxin-like_sf"/>
</dbReference>
<dbReference type="Proteomes" id="UP000813463">
    <property type="component" value="Chromosome 4"/>
</dbReference>
<dbReference type="RefSeq" id="XP_021850913.1">
    <property type="nucleotide sequence ID" value="XM_021995221.2"/>
</dbReference>
<keyword evidence="1" id="KW-0732">Signal</keyword>
<dbReference type="InterPro" id="IPR044794">
    <property type="entry name" value="APRL5/7"/>
</dbReference>
<feature type="signal peptide" evidence="1">
    <location>
        <begin position="1"/>
        <end position="25"/>
    </location>
</feature>
<dbReference type="GeneID" id="110790438"/>
<name>A0A9R0JY65_SPIOL</name>
<sequence>MMTTTILMMMMLLLFCLVMPSLTSSLPLTCNPPPNTFLHHLHRRCPPQIPSSTSIQVDGEFLEQVLRSIHKDVYTAVLFYDSRSPFSSSMRSKFDILSSMFPQVGHIAVEQSMVMPSLYSRFGVHGLPALFIVNQAARIRYYGPKELHSLAHFYKRNTGVDPSEYHAHNDASDIINGEILSEPWYWLSWREMMVKEPYLVFAILFLVLRGFLYISPEIWPRVTALWVLCKHQLNLRILGDSNPLLDRASHVMDVKRAWSKLKLCKIRNFQKGARSARVWASSLASVSLGESSMQSSSIET</sequence>
<evidence type="ECO:0000313" key="3">
    <source>
        <dbReference type="RefSeq" id="XP_021850913.1"/>
    </source>
</evidence>
<evidence type="ECO:0000313" key="2">
    <source>
        <dbReference type="Proteomes" id="UP000813463"/>
    </source>
</evidence>
<dbReference type="Gene3D" id="3.40.30.10">
    <property type="entry name" value="Glutaredoxin"/>
    <property type="match status" value="1"/>
</dbReference>
<dbReference type="AlphaFoldDB" id="A0A9R0JY65"/>
<organism evidence="2 3">
    <name type="scientific">Spinacia oleracea</name>
    <name type="common">Spinach</name>
    <dbReference type="NCBI Taxonomy" id="3562"/>
    <lineage>
        <taxon>Eukaryota</taxon>
        <taxon>Viridiplantae</taxon>
        <taxon>Streptophyta</taxon>
        <taxon>Embryophyta</taxon>
        <taxon>Tracheophyta</taxon>
        <taxon>Spermatophyta</taxon>
        <taxon>Magnoliopsida</taxon>
        <taxon>eudicotyledons</taxon>
        <taxon>Gunneridae</taxon>
        <taxon>Pentapetalae</taxon>
        <taxon>Caryophyllales</taxon>
        <taxon>Chenopodiaceae</taxon>
        <taxon>Chenopodioideae</taxon>
        <taxon>Anserineae</taxon>
        <taxon>Spinacia</taxon>
    </lineage>
</organism>
<dbReference type="PANTHER" id="PTHR47126:SF3">
    <property type="entry name" value="5'-ADENYLYLSULFATE REDUCTASE-LIKE 5"/>
    <property type="match status" value="1"/>
</dbReference>
<gene>
    <name evidence="3" type="primary">LOC110790438</name>
</gene>
<proteinExistence type="predicted"/>
<dbReference type="PANTHER" id="PTHR47126">
    <property type="entry name" value="5'-ADENYLYLSULFATE REDUCTASE-LIKE 7"/>
    <property type="match status" value="1"/>
</dbReference>
<reference evidence="3" key="2">
    <citation type="submission" date="2025-08" db="UniProtKB">
        <authorList>
            <consortium name="RefSeq"/>
        </authorList>
    </citation>
    <scope>IDENTIFICATION</scope>
    <source>
        <tissue evidence="3">Leaf</tissue>
    </source>
</reference>
<dbReference type="OrthoDB" id="1899781at2759"/>
<keyword evidence="2" id="KW-1185">Reference proteome</keyword>
<evidence type="ECO:0000256" key="1">
    <source>
        <dbReference type="SAM" id="SignalP"/>
    </source>
</evidence>